<dbReference type="AlphaFoldDB" id="A0A915D6Q9"/>
<dbReference type="Proteomes" id="UP000887574">
    <property type="component" value="Unplaced"/>
</dbReference>
<dbReference type="WBParaSite" id="jg15920">
    <property type="protein sequence ID" value="jg15920"/>
    <property type="gene ID" value="jg15920"/>
</dbReference>
<organism evidence="1 2">
    <name type="scientific">Ditylenchus dipsaci</name>
    <dbReference type="NCBI Taxonomy" id="166011"/>
    <lineage>
        <taxon>Eukaryota</taxon>
        <taxon>Metazoa</taxon>
        <taxon>Ecdysozoa</taxon>
        <taxon>Nematoda</taxon>
        <taxon>Chromadorea</taxon>
        <taxon>Rhabditida</taxon>
        <taxon>Tylenchina</taxon>
        <taxon>Tylenchomorpha</taxon>
        <taxon>Sphaerularioidea</taxon>
        <taxon>Anguinidae</taxon>
        <taxon>Anguininae</taxon>
        <taxon>Ditylenchus</taxon>
    </lineage>
</organism>
<keyword evidence="1" id="KW-1185">Reference proteome</keyword>
<accession>A0A915D6Q9</accession>
<sequence>MVFLDNPMLAQVTFRRFPDFCIIELQQEKYRSCDSQRASTHFTQTKTFFLSLLYQNNHSTTIAWNRSRLQTNQCEMSLVQIPSQTTHFSLPF</sequence>
<protein>
    <submittedName>
        <fullName evidence="2">Ovule protein</fullName>
    </submittedName>
</protein>
<evidence type="ECO:0000313" key="2">
    <source>
        <dbReference type="WBParaSite" id="jg15920"/>
    </source>
</evidence>
<proteinExistence type="predicted"/>
<name>A0A915D6Q9_9BILA</name>
<evidence type="ECO:0000313" key="1">
    <source>
        <dbReference type="Proteomes" id="UP000887574"/>
    </source>
</evidence>
<reference evidence="2" key="1">
    <citation type="submission" date="2022-11" db="UniProtKB">
        <authorList>
            <consortium name="WormBaseParasite"/>
        </authorList>
    </citation>
    <scope>IDENTIFICATION</scope>
</reference>